<dbReference type="InterPro" id="IPR016159">
    <property type="entry name" value="Cullin_repeat-like_dom_sf"/>
</dbReference>
<organism evidence="2">
    <name type="scientific">Triticum urartu</name>
    <name type="common">Red wild einkorn</name>
    <name type="synonym">Crithodium urartu</name>
    <dbReference type="NCBI Taxonomy" id="4572"/>
    <lineage>
        <taxon>Eukaryota</taxon>
        <taxon>Viridiplantae</taxon>
        <taxon>Streptophyta</taxon>
        <taxon>Embryophyta</taxon>
        <taxon>Tracheophyta</taxon>
        <taxon>Spermatophyta</taxon>
        <taxon>Magnoliopsida</taxon>
        <taxon>Liliopsida</taxon>
        <taxon>Poales</taxon>
        <taxon>Poaceae</taxon>
        <taxon>BOP clade</taxon>
        <taxon>Pooideae</taxon>
        <taxon>Triticodae</taxon>
        <taxon>Triticeae</taxon>
        <taxon>Triticinae</taxon>
        <taxon>Triticum</taxon>
    </lineage>
</organism>
<dbReference type="STRING" id="4572.M8AMI3"/>
<proteinExistence type="predicted"/>
<feature type="compositionally biased region" description="Basic and acidic residues" evidence="1">
    <location>
        <begin position="1"/>
        <end position="22"/>
    </location>
</feature>
<reference evidence="2" key="1">
    <citation type="journal article" date="2013" name="Nature">
        <title>Draft genome of the wheat A-genome progenitor Triticum urartu.</title>
        <authorList>
            <person name="Ling H.Q."/>
            <person name="Zhao S."/>
            <person name="Liu D."/>
            <person name="Wang J."/>
            <person name="Sun H."/>
            <person name="Zhang C."/>
            <person name="Fan H."/>
            <person name="Li D."/>
            <person name="Dong L."/>
            <person name="Tao Y."/>
            <person name="Gao C."/>
            <person name="Wu H."/>
            <person name="Li Y."/>
            <person name="Cui Y."/>
            <person name="Guo X."/>
            <person name="Zheng S."/>
            <person name="Wang B."/>
            <person name="Yu K."/>
            <person name="Liang Q."/>
            <person name="Yang W."/>
            <person name="Lou X."/>
            <person name="Chen J."/>
            <person name="Feng M."/>
            <person name="Jian J."/>
            <person name="Zhang X."/>
            <person name="Luo G."/>
            <person name="Jiang Y."/>
            <person name="Liu J."/>
            <person name="Wang Z."/>
            <person name="Sha Y."/>
            <person name="Zhang B."/>
            <person name="Wu H."/>
            <person name="Tang D."/>
            <person name="Shen Q."/>
            <person name="Xue P."/>
            <person name="Zou S."/>
            <person name="Wang X."/>
            <person name="Liu X."/>
            <person name="Wang F."/>
            <person name="Yang Y."/>
            <person name="An X."/>
            <person name="Dong Z."/>
            <person name="Zhang K."/>
            <person name="Zhang X."/>
            <person name="Luo M.C."/>
            <person name="Dvorak J."/>
            <person name="Tong Y."/>
            <person name="Wang J."/>
            <person name="Yang H."/>
            <person name="Li Z."/>
            <person name="Wang D."/>
            <person name="Zhang A."/>
            <person name="Wang J."/>
        </authorList>
    </citation>
    <scope>NUCLEOTIDE SEQUENCE</scope>
</reference>
<dbReference type="Gene3D" id="1.20.1280.170">
    <property type="entry name" value="Exocyst complex component Exo70"/>
    <property type="match status" value="1"/>
</dbReference>
<evidence type="ECO:0008006" key="3">
    <source>
        <dbReference type="Google" id="ProtNLM"/>
    </source>
</evidence>
<evidence type="ECO:0000313" key="2">
    <source>
        <dbReference type="EMBL" id="EMS62099.1"/>
    </source>
</evidence>
<name>M8AMI3_TRIUA</name>
<dbReference type="eggNOG" id="KOG2344">
    <property type="taxonomic scope" value="Eukaryota"/>
</dbReference>
<evidence type="ECO:0000256" key="1">
    <source>
        <dbReference type="SAM" id="MobiDB-lite"/>
    </source>
</evidence>
<accession>M8AMI3</accession>
<protein>
    <recommendedName>
        <fullName evidence="3">Exocyst subunit Exo70 family protein</fullName>
    </recommendedName>
</protein>
<gene>
    <name evidence="2" type="ORF">TRIUR3_31632</name>
</gene>
<dbReference type="AlphaFoldDB" id="M8AMI3"/>
<feature type="compositionally biased region" description="Acidic residues" evidence="1">
    <location>
        <begin position="602"/>
        <end position="613"/>
    </location>
</feature>
<feature type="region of interest" description="Disordered" evidence="1">
    <location>
        <begin position="1"/>
        <end position="31"/>
    </location>
</feature>
<feature type="region of interest" description="Disordered" evidence="1">
    <location>
        <begin position="600"/>
        <end position="621"/>
    </location>
</feature>
<dbReference type="SUPFAM" id="SSF74788">
    <property type="entry name" value="Cullin repeat-like"/>
    <property type="match status" value="1"/>
</dbReference>
<dbReference type="EMBL" id="KD086457">
    <property type="protein sequence ID" value="EMS62099.1"/>
    <property type="molecule type" value="Genomic_DNA"/>
</dbReference>
<sequence length="782" mass="87626">MDSRRKESERCRAQASSGERRSASRTTISCSEPCGMSSGSMNMESHGAAASLFLRSPAEVEICGECDRENRSQGLLKPSHQPGSSCRGNMGNVLAMPAHVFQTAQQNHVVVVAEETFRLCDVDRLSQVTRKLHRSIEQHPHSKQADTTCCVSAERRSHDSYPSSDDGDVPEWHLHFSNRANPLPLTDKRQLHYRSHMYMETEGLECILPDHMAQLEDIVRHHTVAVGPGYEEELLQHLPHSTDALTSLFNELEIRLTSISPECEDFPIRLKTYTELLCLIKGQLYDESRPFREFKIGYFAQFAKHPIEILVKIALLLSKMEWSVTDICPMMLAYEAVMDVVPLIQKLIPSESDDLLPEIKSNIWESFRKIVGSMGDPQGGAIHSVTCSLVDSVKIIHSHKQLVQSFAPDDDSHSFGNLLSGVIGRWISALEKHPMSDSRRKNIFMLNNMSHLKGKTNVLLDDLLPLQHLDFPYPDYFKLLTDIWIQGYLINGARFIRGKGSRQVLFVFWWPFLPSWPPPCPAAILVCCAGSWRRLHGGASRQACCSGSAGRFCRGIAWSRSFDEDEDVEMAPRTPLASADAPASCADELTHRPHYVSWASASDEDDDRDDNEDMAPRLRRLPTTPKSQLRREVPFDAPAIWRTVSLRVSAATPDVHSARWHALSCRASASSIIKRQLPIKFFVCRAPMSTTVEGETITTIVTPVLQIMPELQQQLEASEFIVSVVPVADDVEAVGMLAPDPLVPSLPLAFVDRGDSNIAVTDSHVAMRKMVYLRDKVDEVLF</sequence>